<dbReference type="InterPro" id="IPR042283">
    <property type="entry name" value="GpdQ_catalytic"/>
</dbReference>
<accession>A0A162KUB8</accession>
<dbReference type="PANTHER" id="PTHR42988">
    <property type="entry name" value="PHOSPHOHYDROLASE"/>
    <property type="match status" value="1"/>
</dbReference>
<dbReference type="Gene3D" id="3.60.21.40">
    <property type="entry name" value="GpdQ, catalytic alpha/beta sandwich domain"/>
    <property type="match status" value="1"/>
</dbReference>
<gene>
    <name evidence="6" type="ORF">AUP44_06375</name>
</gene>
<name>A0A162KUB8_9PROT</name>
<keyword evidence="1" id="KW-0479">Metal-binding</keyword>
<dbReference type="EMBL" id="LPZR01000163">
    <property type="protein sequence ID" value="KYO52101.1"/>
    <property type="molecule type" value="Genomic_DNA"/>
</dbReference>
<dbReference type="InterPro" id="IPR050884">
    <property type="entry name" value="CNP_phosphodiesterase-III"/>
</dbReference>
<evidence type="ECO:0000256" key="3">
    <source>
        <dbReference type="ARBA" id="ARBA00023004"/>
    </source>
</evidence>
<evidence type="ECO:0000256" key="2">
    <source>
        <dbReference type="ARBA" id="ARBA00022801"/>
    </source>
</evidence>
<dbReference type="Proteomes" id="UP000075787">
    <property type="component" value="Unassembled WGS sequence"/>
</dbReference>
<sequence>MLIAQISDPHIRPRGRLYQGVVDSNAQLAAAVRQLNALSPAPDLVLLSGDVVDEGRAEEYAMAREILGGLHAPLVALPGNHDDRDAFRAAFSADGFLPADGPLHLVVEDKGPVRVVGLDVTVPGAHHGVVDDAAASWLEATLAASPHRPTLVMMHHPPIESGIPYIDIYRCLGADRLAAVIARHPQVERITCGHIHRHMQMRFAGTLLVTAPSTATAIALRPEPGAEPASFLEPPALLLHHWRAGAGLITHFLPVGVFPGPWPFA</sequence>
<dbReference type="Pfam" id="PF00149">
    <property type="entry name" value="Metallophos"/>
    <property type="match status" value="1"/>
</dbReference>
<evidence type="ECO:0000259" key="5">
    <source>
        <dbReference type="Pfam" id="PF00149"/>
    </source>
</evidence>
<dbReference type="AlphaFoldDB" id="A0A162KUB8"/>
<dbReference type="RefSeq" id="WP_062764827.1">
    <property type="nucleotide sequence ID" value="NZ_CP121045.1"/>
</dbReference>
<dbReference type="Gene3D" id="3.30.750.180">
    <property type="entry name" value="GpdQ, beta-strand dimerisation domain"/>
    <property type="match status" value="1"/>
</dbReference>
<dbReference type="GeneID" id="97240687"/>
<evidence type="ECO:0000313" key="7">
    <source>
        <dbReference type="Proteomes" id="UP000075787"/>
    </source>
</evidence>
<comment type="caution">
    <text evidence="6">The sequence shown here is derived from an EMBL/GenBank/DDBJ whole genome shotgun (WGS) entry which is preliminary data.</text>
</comment>
<dbReference type="CDD" id="cd07402">
    <property type="entry name" value="MPP_GpdQ"/>
    <property type="match status" value="1"/>
</dbReference>
<evidence type="ECO:0000313" key="6">
    <source>
        <dbReference type="EMBL" id="KYO52101.1"/>
    </source>
</evidence>
<dbReference type="InterPro" id="IPR029052">
    <property type="entry name" value="Metallo-depent_PP-like"/>
</dbReference>
<proteinExistence type="inferred from homology"/>
<dbReference type="InterPro" id="IPR026575">
    <property type="entry name" value="GpdQ/CpdA-like"/>
</dbReference>
<dbReference type="PANTHER" id="PTHR42988:SF2">
    <property type="entry name" value="CYCLIC NUCLEOTIDE PHOSPHODIESTERASE CBUA0032-RELATED"/>
    <property type="match status" value="1"/>
</dbReference>
<dbReference type="GO" id="GO:0004112">
    <property type="term" value="F:cyclic-nucleotide phosphodiesterase activity"/>
    <property type="evidence" value="ECO:0007669"/>
    <property type="project" value="InterPro"/>
</dbReference>
<comment type="similarity">
    <text evidence="4">Belongs to the cyclic nucleotide phosphodiesterase class-III family.</text>
</comment>
<keyword evidence="2" id="KW-0378">Hydrolase</keyword>
<keyword evidence="3" id="KW-0408">Iron</keyword>
<protein>
    <submittedName>
        <fullName evidence="6">Metallophosphatase</fullName>
    </submittedName>
</protein>
<dbReference type="OrthoDB" id="651281at2"/>
<evidence type="ECO:0000256" key="1">
    <source>
        <dbReference type="ARBA" id="ARBA00022723"/>
    </source>
</evidence>
<dbReference type="SUPFAM" id="SSF56300">
    <property type="entry name" value="Metallo-dependent phosphatases"/>
    <property type="match status" value="1"/>
</dbReference>
<feature type="domain" description="Calcineurin-like phosphoesterase" evidence="5">
    <location>
        <begin position="1"/>
        <end position="197"/>
    </location>
</feature>
<reference evidence="6 7" key="1">
    <citation type="submission" date="2015-12" db="EMBL/GenBank/DDBJ databases">
        <title>Genome sequence of Tistrella mobilis MCCC 1A02139.</title>
        <authorList>
            <person name="Lu L."/>
            <person name="Lai Q."/>
            <person name="Shao Z."/>
            <person name="Qian P."/>
        </authorList>
    </citation>
    <scope>NUCLEOTIDE SEQUENCE [LARGE SCALE GENOMIC DNA]</scope>
    <source>
        <strain evidence="6 7">MCCC 1A02139</strain>
    </source>
</reference>
<organism evidence="6 7">
    <name type="scientific">Tistrella mobilis</name>
    <dbReference type="NCBI Taxonomy" id="171437"/>
    <lineage>
        <taxon>Bacteria</taxon>
        <taxon>Pseudomonadati</taxon>
        <taxon>Pseudomonadota</taxon>
        <taxon>Alphaproteobacteria</taxon>
        <taxon>Geminicoccales</taxon>
        <taxon>Geminicoccaceae</taxon>
        <taxon>Tistrella</taxon>
    </lineage>
</organism>
<evidence type="ECO:0000256" key="4">
    <source>
        <dbReference type="ARBA" id="ARBA00025742"/>
    </source>
</evidence>
<dbReference type="GO" id="GO:0046872">
    <property type="term" value="F:metal ion binding"/>
    <property type="evidence" value="ECO:0007669"/>
    <property type="project" value="UniProtKB-KW"/>
</dbReference>
<dbReference type="InterPro" id="IPR004843">
    <property type="entry name" value="Calcineurin-like_PHP"/>
</dbReference>
<dbReference type="InterPro" id="IPR042281">
    <property type="entry name" value="GpdQ_beta-strand"/>
</dbReference>